<evidence type="ECO:0000313" key="2">
    <source>
        <dbReference type="EMBL" id="RNF50447.1"/>
    </source>
</evidence>
<organism evidence="2 3">
    <name type="scientific">Marinomonas hwangdonensis</name>
    <dbReference type="NCBI Taxonomy" id="1053647"/>
    <lineage>
        <taxon>Bacteria</taxon>
        <taxon>Pseudomonadati</taxon>
        <taxon>Pseudomonadota</taxon>
        <taxon>Gammaproteobacteria</taxon>
        <taxon>Oceanospirillales</taxon>
        <taxon>Oceanospirillaceae</taxon>
        <taxon>Marinomonas</taxon>
    </lineage>
</organism>
<accession>A0A3M8Q2U5</accession>
<dbReference type="AlphaFoldDB" id="A0A3M8Q2U5"/>
<dbReference type="OrthoDB" id="6120993at2"/>
<protein>
    <submittedName>
        <fullName evidence="2">Uncharacterized protein</fullName>
    </submittedName>
</protein>
<keyword evidence="1" id="KW-1133">Transmembrane helix</keyword>
<dbReference type="Proteomes" id="UP000280507">
    <property type="component" value="Unassembled WGS sequence"/>
</dbReference>
<keyword evidence="3" id="KW-1185">Reference proteome</keyword>
<gene>
    <name evidence="2" type="ORF">EBI00_09670</name>
</gene>
<keyword evidence="1" id="KW-0472">Membrane</keyword>
<comment type="caution">
    <text evidence="2">The sequence shown here is derived from an EMBL/GenBank/DDBJ whole genome shotgun (WGS) entry which is preliminary data.</text>
</comment>
<name>A0A3M8Q2U5_9GAMM</name>
<feature type="transmembrane region" description="Helical" evidence="1">
    <location>
        <begin position="6"/>
        <end position="23"/>
    </location>
</feature>
<evidence type="ECO:0000313" key="3">
    <source>
        <dbReference type="Proteomes" id="UP000280507"/>
    </source>
</evidence>
<reference evidence="2 3" key="1">
    <citation type="journal article" date="2012" name="Int. J. Syst. Evol. Microbiol.">
        <title>Marinomonas hwangdonensis sp. nov., isolated from seawater.</title>
        <authorList>
            <person name="Jung Y.T."/>
            <person name="Oh T.K."/>
            <person name="Yoon J.H."/>
        </authorList>
    </citation>
    <scope>NUCLEOTIDE SEQUENCE [LARGE SCALE GENOMIC DNA]</scope>
    <source>
        <strain evidence="2 3">HDW-15</strain>
    </source>
</reference>
<dbReference type="EMBL" id="RIZG01000005">
    <property type="protein sequence ID" value="RNF50447.1"/>
    <property type="molecule type" value="Genomic_DNA"/>
</dbReference>
<keyword evidence="1" id="KW-0812">Transmembrane</keyword>
<proteinExistence type="predicted"/>
<evidence type="ECO:0000256" key="1">
    <source>
        <dbReference type="SAM" id="Phobius"/>
    </source>
</evidence>
<sequence>MINVLVSAVFCFLLLVILMFFFTRHKSGLPYHKMTQPQCVNLMKKAVNGVLPEYEWHTFIGISILDNEQLDKLREQCVLIDEYEVKGTHLVNGRPCVTFSKKGISELEKLLDEWQHKSDFLI</sequence>